<evidence type="ECO:0000256" key="1">
    <source>
        <dbReference type="SAM" id="MobiDB-lite"/>
    </source>
</evidence>
<dbReference type="EMBL" id="BKCJ010000003">
    <property type="protein sequence ID" value="GEU28297.1"/>
    <property type="molecule type" value="Genomic_DNA"/>
</dbReference>
<feature type="compositionally biased region" description="Basic and acidic residues" evidence="1">
    <location>
        <begin position="832"/>
        <end position="849"/>
    </location>
</feature>
<feature type="compositionally biased region" description="Low complexity" evidence="1">
    <location>
        <begin position="788"/>
        <end position="802"/>
    </location>
</feature>
<feature type="compositionally biased region" description="Gly residues" evidence="1">
    <location>
        <begin position="623"/>
        <end position="632"/>
    </location>
</feature>
<reference evidence="2" key="1">
    <citation type="journal article" date="2019" name="Sci. Rep.">
        <title>Draft genome of Tanacetum cinerariifolium, the natural source of mosquito coil.</title>
        <authorList>
            <person name="Yamashiro T."/>
            <person name="Shiraishi A."/>
            <person name="Satake H."/>
            <person name="Nakayama K."/>
        </authorList>
    </citation>
    <scope>NUCLEOTIDE SEQUENCE</scope>
</reference>
<feature type="region of interest" description="Disordered" evidence="1">
    <location>
        <begin position="1568"/>
        <end position="1737"/>
    </location>
</feature>
<feature type="region of interest" description="Disordered" evidence="1">
    <location>
        <begin position="964"/>
        <end position="1207"/>
    </location>
</feature>
<feature type="region of interest" description="Disordered" evidence="1">
    <location>
        <begin position="610"/>
        <end position="659"/>
    </location>
</feature>
<feature type="compositionally biased region" description="Basic residues" evidence="1">
    <location>
        <begin position="1191"/>
        <end position="1207"/>
    </location>
</feature>
<feature type="region of interest" description="Disordered" evidence="1">
    <location>
        <begin position="1227"/>
        <end position="1246"/>
    </location>
</feature>
<accession>A0A699GF85</accession>
<sequence>MLADSTILPLSMNISLPAGSGKTACGTGCPGPAWARRAPAAWRRSPSPAPVLGARAVEARVHPCHEIDGLAYREPLGQDRHVGNKAHVVHQQFALGARIAAQHRQVALERRQAQDGFQGGGLARTVGTDQPDDAAGVDGEADAVERGPGAVVLDQAGGGNHVVGSGSHDSAPGAAGAAVSRAAGSRPRRRMRSSMAGHSSRMKRSRSLESNLSCAPSVTRLPPAVPRAGRRLPSARHRAACRSPCLSTAGNYNTANPKYKPGDGERCFSGSFLLQREGVAQRRAGGGIVEDAPAGAAGEVGRHLVQVGIGIRRVIHARAAVQARVHQVRGGRERTALAGGRIGNHAGDAVPVQQFGGSVGEPCCVTRFAGEGAGKTLAQCGKKRVGQACVELEAGRQLYQDAAELGLQRVGLGRKSVQQGVDVVQLAVVADAAWQLDGKAEVVRHGQCPARVGAGLVRFVKRGVDLHAIHHAGVTFQVAAFPGKAGCGLAADAPAGAADTYGVGHRRIVGHAARPGRPRQRAMRTLACYIDNNHIQLKNNPDRAHKTIDANQEKNFCALQKSMLYLVSSATLNSSLHCASRLAAVPGDRARFRRAAHVGHYFGHYRRHRRGRDQRLADQCQRPGGGPGGRGAGVQHQAGRIRDPAGGDHDCRRAAGGHGRVPRRLRGQLRAGIHHARCADHFHLVDPAAGVLEQHAAGQAEMAAGAAVRGGVRDCTQCAVCRAGAGAGHHRHPPGGPAVDRSCRPCRLAATARLAPPGQCRRLAGGRHDCHRGVAGDPAQRGSGGQGRSAQARNAAQPRAAGPGRGQSAGRPGRRLAGDVGDRAQHCQRPPGIEHDPAGRAGRDPDHHRLQAGQRGRVPRDVWQGRHAIHAVPDHGGGDRGDRSADGRGDRPGCRPVLPVAQQLPQPVFDPAVQAAHWRRDQDAAAEPSVVLEQGHHQGRAVGHPCRLAGGDRRCRHRLHRPRCARGDRGLPHRGGRTRRATERGGPARGVPPACARPVRAGARSRHPEKARSARRAASAQGRQPAVPRGAPVRERLCAPGQRHGRRPAPDGRGGQLHRLPHVARNHFRRRPRRLAHHPHCRQRHQPRNHRQPGNRRQARRQADRRERPFLVRRHRPGHAAGGRAQHRRHHRQDPVGDPPVRRQSRSPGRQGLARPRGAPQRGKLAGADHRRQRVPARSHPPRRDRPGGRVPRHRHAQRGVRRTGCARHLRPRASAAYRCLTPAREAGNGEREAGGGRREAGGGQRAVARRFGHNGGFPSMEPPHGQPETLRLVHPVAAAGGRLPAAPPGAGHLRRRTQSSATGHPGRQQPGRDHVRSERHALAGQAVVARQHGRLRAPERGQCAQHHLYRRHPRGPFRARSDRPGQANPAGQRGQPAQRYPGKKRGGPHLQARRLALRGRTVRTHRHRDPSRCAGGQAAAGRVGAAVIGNAGRAHHPGNGSGADRVALRVRGARDARFLDHVRRTRPARLRPQGGRRARRDHHHLRGSARYPPRRGDRQRGRRRALPQSPYAAHLRLPELFFDSLVPPGRRLFRHPVRARSRLEPAVLAQGDGNAQAVRATDFGAARVRAPAGRRAKRPDRRTGGGRAARAVHRRAGPRSAHPAQLHRHRRRRAQPEQPAAAGSQGRRPHPPQRHAHCRPGRRRGRFYARQDGRRHRHRAPSRVRPARRLRTGDCRIARRPSAQHHRGALADERRGDGGRRAAGAVAVEPAEKRAGAWRPRPSGTGERAPGRWRAGRDPLKRDWDWACSSCRKSRGRTAARSTCCPMRPAPPSSSAWTAPFPPRNRVSRRPRAVRRIIARPGAAPGIPRPRGSAGQAGHHSGRDAGIVVVEPIGARRAGRGRLGGVVVRHAGRCGAGSENQPACGGRQPQRRHRAAARQLGAAGLDDGHLCHQICRGGGDRDATGAGAPAAVCRGRDVAVRRVQRCVPGPPGAPGAGVAGGACRNGDLSRYPCRGRLVVYLIAVYLPGSNINRGARKVATVAVKTLDPGRELRAAKDAYEYTPTAQNQMRLAAAQLAAGNAAEAAATYEACLQGPFSGDLEIRFGAARASLESDRAGAAVDHLQTIRTANPQFRAEQVSLLLAQALAASGRQDEARGEFDYALDRHGGFTVQAEYAIWAAGTGNAGDMDQARTLYAELRRTIERWTPQTRDLNQQLIKRLNAAMANRMARDVAVAIDGDPAAARRRRLGLPVGQHVAARIAYRVQGRAVGVAVNHDAGAGLREQRHGEKLLLVRRLAHHGAELHVLDVFRALGVAMHEHQALAGDFRHMDFRQQGQAGGSGKIVADQEVAVAAHPVDGRARIAHAAQRRHDLPVEGVVAVVVAHPVFEQVAQQIQLRRVPRMAFQEIEERCRDGGLRGLQVQIRNEQRAGVGRARAGQRMIHGDQAASSTLSMITSSAGTSANMPLRERVVLDVDEELGRCRVRRRGAGHGQRVRLVFQAVLGFVFHGVVRRLLFHAWLETAALDHEAVDYAVEDGVVVVAGVHISQEVFHGLRCGCIVQLGGDLALFWLDRGFQNRCRLDGDGRDRDILEDAFIVHQHALDLVHRFLALDYLAEYGITETVAARIIEAFVIGHVDEKLRGGGIRIAHAGHGNRVHVVGQAVLRFAGNRFFGGLGLEFFIVAAALDHEAVDHAVEDGALVEARFHVGQEIVDRFRRLFMVQFDDDVAGRGLDFHLRVGCRLGRGCHDRAGKDQAGQQGAQAAE</sequence>
<feature type="compositionally biased region" description="Basic and acidic residues" evidence="1">
    <location>
        <begin position="1228"/>
        <end position="1241"/>
    </location>
</feature>
<feature type="compositionally biased region" description="Low complexity" evidence="1">
    <location>
        <begin position="1803"/>
        <end position="1815"/>
    </location>
</feature>
<feature type="compositionally biased region" description="Basic and acidic residues" evidence="1">
    <location>
        <begin position="816"/>
        <end position="825"/>
    </location>
</feature>
<feature type="compositionally biased region" description="Basic and acidic residues" evidence="1">
    <location>
        <begin position="1690"/>
        <end position="1701"/>
    </location>
</feature>
<feature type="compositionally biased region" description="Low complexity" evidence="1">
    <location>
        <begin position="162"/>
        <end position="185"/>
    </location>
</feature>
<feature type="compositionally biased region" description="Basic residues" evidence="1">
    <location>
        <begin position="1465"/>
        <end position="1488"/>
    </location>
</feature>
<feature type="compositionally biased region" description="Basic and acidic residues" evidence="1">
    <location>
        <begin position="640"/>
        <end position="653"/>
    </location>
</feature>
<feature type="compositionally biased region" description="Basic residues" evidence="1">
    <location>
        <begin position="1171"/>
        <end position="1181"/>
    </location>
</feature>
<feature type="compositionally biased region" description="Basic residues" evidence="1">
    <location>
        <begin position="1348"/>
        <end position="1358"/>
    </location>
</feature>
<dbReference type="InterPro" id="IPR011990">
    <property type="entry name" value="TPR-like_helical_dom_sf"/>
</dbReference>
<feature type="region of interest" description="Disordered" evidence="1">
    <location>
        <begin position="118"/>
        <end position="235"/>
    </location>
</feature>
<name>A0A699GF85_TANCI</name>
<dbReference type="Gene3D" id="1.25.40.10">
    <property type="entry name" value="Tetratricopeptide repeat domain"/>
    <property type="match status" value="1"/>
</dbReference>
<feature type="compositionally biased region" description="Basic residues" evidence="1">
    <location>
        <begin position="1059"/>
        <end position="1100"/>
    </location>
</feature>
<feature type="region of interest" description="Disordered" evidence="1">
    <location>
        <begin position="1763"/>
        <end position="1791"/>
    </location>
</feature>
<feature type="region of interest" description="Disordered" evidence="1">
    <location>
        <begin position="1803"/>
        <end position="1822"/>
    </location>
</feature>
<protein>
    <submittedName>
        <fullName evidence="2">Uncharacterized protein</fullName>
    </submittedName>
</protein>
<organism evidence="2">
    <name type="scientific">Tanacetum cinerariifolium</name>
    <name type="common">Dalmatian daisy</name>
    <name type="synonym">Chrysanthemum cinerariifolium</name>
    <dbReference type="NCBI Taxonomy" id="118510"/>
    <lineage>
        <taxon>Eukaryota</taxon>
        <taxon>Viridiplantae</taxon>
        <taxon>Streptophyta</taxon>
        <taxon>Embryophyta</taxon>
        <taxon>Tracheophyta</taxon>
        <taxon>Spermatophyta</taxon>
        <taxon>Magnoliopsida</taxon>
        <taxon>eudicotyledons</taxon>
        <taxon>Gunneridae</taxon>
        <taxon>Pentapetalae</taxon>
        <taxon>asterids</taxon>
        <taxon>campanulids</taxon>
        <taxon>Asterales</taxon>
        <taxon>Asteraceae</taxon>
        <taxon>Asteroideae</taxon>
        <taxon>Anthemideae</taxon>
        <taxon>Anthemidinae</taxon>
        <taxon>Tanacetum</taxon>
    </lineage>
</organism>
<feature type="compositionally biased region" description="Low complexity" evidence="1">
    <location>
        <begin position="1281"/>
        <end position="1292"/>
    </location>
</feature>
<dbReference type="SUPFAM" id="SSF48452">
    <property type="entry name" value="TPR-like"/>
    <property type="match status" value="1"/>
</dbReference>
<gene>
    <name evidence="2" type="ORF">Tci_000275</name>
</gene>
<feature type="region of interest" description="Disordered" evidence="1">
    <location>
        <begin position="771"/>
        <end position="894"/>
    </location>
</feature>
<feature type="compositionally biased region" description="Basic and acidic residues" evidence="1">
    <location>
        <begin position="1101"/>
        <end position="1110"/>
    </location>
</feature>
<proteinExistence type="predicted"/>
<comment type="caution">
    <text evidence="2">The sequence shown here is derived from an EMBL/GenBank/DDBJ whole genome shotgun (WGS) entry which is preliminary data.</text>
</comment>
<feature type="compositionally biased region" description="Basic residues" evidence="1">
    <location>
        <begin position="1382"/>
        <end position="1391"/>
    </location>
</feature>
<feature type="compositionally biased region" description="Basic and acidic residues" evidence="1">
    <location>
        <begin position="1311"/>
        <end position="1322"/>
    </location>
</feature>
<feature type="region of interest" description="Disordered" evidence="1">
    <location>
        <begin position="1465"/>
        <end position="1510"/>
    </location>
</feature>
<feature type="compositionally biased region" description="Basic and acidic residues" evidence="1">
    <location>
        <begin position="872"/>
        <end position="893"/>
    </location>
</feature>
<feature type="compositionally biased region" description="Basic residues" evidence="1">
    <location>
        <begin position="1628"/>
        <end position="1671"/>
    </location>
</feature>
<feature type="compositionally biased region" description="Basic residues" evidence="1">
    <location>
        <begin position="1679"/>
        <end position="1689"/>
    </location>
</feature>
<evidence type="ECO:0000313" key="2">
    <source>
        <dbReference type="EMBL" id="GEU28297.1"/>
    </source>
</evidence>
<feature type="region of interest" description="Disordered" evidence="1">
    <location>
        <begin position="1281"/>
        <end position="1391"/>
    </location>
</feature>